<evidence type="ECO:0000256" key="5">
    <source>
        <dbReference type="SAM" id="Phobius"/>
    </source>
</evidence>
<sequence length="217" mass="22506">MSDIVIGILAIVVGAVFCFRGVPAMRFVIALWGAFAGLNLGAGLVSAITGDNYLGTVLGWIVGVLVAVLFSVLAYLYYAVAVTLMMASVGFALGTAATVAVGVTWDWVIVTVGVILGVALAVLTLAVDLPAALLVVVSVLGGAVAIVGGAMLLTGVLDTADFDDTSTTETIGDGWWWYALYLVLVVAGMVAQLRMLGRERSLREQWQPSTAEHAQSA</sequence>
<feature type="transmembrane region" description="Helical" evidence="5">
    <location>
        <begin position="29"/>
        <end position="48"/>
    </location>
</feature>
<organism evidence="7 8">
    <name type="scientific">Prescottella soli</name>
    <dbReference type="NCBI Taxonomy" id="1543852"/>
    <lineage>
        <taxon>Bacteria</taxon>
        <taxon>Bacillati</taxon>
        <taxon>Actinomycetota</taxon>
        <taxon>Actinomycetes</taxon>
        <taxon>Mycobacteriales</taxon>
        <taxon>Nocardiaceae</taxon>
        <taxon>Prescottella</taxon>
    </lineage>
</organism>
<dbReference type="Proteomes" id="UP001629744">
    <property type="component" value="Unassembled WGS sequence"/>
</dbReference>
<feature type="transmembrane region" description="Helical" evidence="5">
    <location>
        <begin position="54"/>
        <end position="77"/>
    </location>
</feature>
<dbReference type="RefSeq" id="WP_348606306.1">
    <property type="nucleotide sequence ID" value="NZ_CP157276.1"/>
</dbReference>
<comment type="subcellular location">
    <subcellularLocation>
        <location evidence="1">Membrane</location>
        <topology evidence="1">Multi-pass membrane protein</topology>
    </subcellularLocation>
</comment>
<name>A0ABW9FTY5_9NOCA</name>
<feature type="transmembrane region" description="Helical" evidence="5">
    <location>
        <begin position="84"/>
        <end position="101"/>
    </location>
</feature>
<feature type="transmembrane region" description="Helical" evidence="5">
    <location>
        <begin position="6"/>
        <end position="22"/>
    </location>
</feature>
<evidence type="ECO:0000256" key="1">
    <source>
        <dbReference type="ARBA" id="ARBA00004141"/>
    </source>
</evidence>
<feature type="transmembrane region" description="Helical" evidence="5">
    <location>
        <begin position="107"/>
        <end position="126"/>
    </location>
</feature>
<proteinExistence type="predicted"/>
<feature type="domain" description="TM7S3/TM198-like" evidence="6">
    <location>
        <begin position="7"/>
        <end position="192"/>
    </location>
</feature>
<keyword evidence="2 5" id="KW-0812">Transmembrane</keyword>
<dbReference type="InterPro" id="IPR025256">
    <property type="entry name" value="TM7S3/TM198-like_dom"/>
</dbReference>
<gene>
    <name evidence="7" type="ORF">ABEU19_002565</name>
</gene>
<evidence type="ECO:0000256" key="2">
    <source>
        <dbReference type="ARBA" id="ARBA00022692"/>
    </source>
</evidence>
<accession>A0ABW9FTY5</accession>
<feature type="transmembrane region" description="Helical" evidence="5">
    <location>
        <begin position="175"/>
        <end position="193"/>
    </location>
</feature>
<dbReference type="Pfam" id="PF13886">
    <property type="entry name" value="TM7S3_TM198"/>
    <property type="match status" value="1"/>
</dbReference>
<feature type="transmembrane region" description="Helical" evidence="5">
    <location>
        <begin position="133"/>
        <end position="155"/>
    </location>
</feature>
<reference evidence="7 8" key="1">
    <citation type="submission" date="2023-11" db="EMBL/GenBank/DDBJ databases">
        <authorList>
            <person name="Val-Calvo J."/>
            <person name="Scortti M."/>
            <person name="Vazquez-Boland J."/>
        </authorList>
    </citation>
    <scope>NUCLEOTIDE SEQUENCE [LARGE SCALE GENOMIC DNA]</scope>
    <source>
        <strain evidence="7 8">DSM 46662</strain>
    </source>
</reference>
<keyword evidence="3 5" id="KW-1133">Transmembrane helix</keyword>
<comment type="caution">
    <text evidence="7">The sequence shown here is derived from an EMBL/GenBank/DDBJ whole genome shotgun (WGS) entry which is preliminary data.</text>
</comment>
<evidence type="ECO:0000256" key="4">
    <source>
        <dbReference type="ARBA" id="ARBA00023136"/>
    </source>
</evidence>
<evidence type="ECO:0000313" key="8">
    <source>
        <dbReference type="Proteomes" id="UP001629744"/>
    </source>
</evidence>
<protein>
    <submittedName>
        <fullName evidence="7">DUF4203 domain-containing protein</fullName>
    </submittedName>
</protein>
<evidence type="ECO:0000259" key="6">
    <source>
        <dbReference type="Pfam" id="PF13886"/>
    </source>
</evidence>
<evidence type="ECO:0000313" key="7">
    <source>
        <dbReference type="EMBL" id="MFM1729065.1"/>
    </source>
</evidence>
<dbReference type="EMBL" id="JBDLNU010000003">
    <property type="protein sequence ID" value="MFM1729065.1"/>
    <property type="molecule type" value="Genomic_DNA"/>
</dbReference>
<evidence type="ECO:0000256" key="3">
    <source>
        <dbReference type="ARBA" id="ARBA00022989"/>
    </source>
</evidence>
<keyword evidence="4 5" id="KW-0472">Membrane</keyword>
<keyword evidence="8" id="KW-1185">Reference proteome</keyword>